<dbReference type="InterPro" id="IPR011109">
    <property type="entry name" value="DNA_bind_recombinase_dom"/>
</dbReference>
<evidence type="ECO:0000259" key="4">
    <source>
        <dbReference type="PROSITE" id="PS51737"/>
    </source>
</evidence>
<feature type="domain" description="Recombinase" evidence="4">
    <location>
        <begin position="1"/>
        <end position="111"/>
    </location>
</feature>
<feature type="coiled-coil region" evidence="3">
    <location>
        <begin position="213"/>
        <end position="289"/>
    </location>
</feature>
<keyword evidence="3" id="KW-0175">Coiled coil</keyword>
<dbReference type="PANTHER" id="PTHR30461:SF2">
    <property type="entry name" value="SERINE RECOMBINASE PINE-RELATED"/>
    <property type="match status" value="1"/>
</dbReference>
<dbReference type="PROSITE" id="PS51737">
    <property type="entry name" value="RECOMBINASE_DNA_BIND"/>
    <property type="match status" value="1"/>
</dbReference>
<dbReference type="Gene3D" id="3.90.1750.20">
    <property type="entry name" value="Putative Large Serine Recombinase, Chain B, Domain 2"/>
    <property type="match status" value="1"/>
</dbReference>
<name>A0ABS2EDV8_9FIRM</name>
<sequence length="463" mass="53860">MEPGDAEIVRLIYEKYLEPEMRLTTVVRWLNDHGYRRISRGISCPFNRDFAARVLDNPFYCGKIVYFRRANRGKEEKDQREEITVRGKHEAIIPEEMWERAQAKRRQGAVRYEKDEPDRISMLSGLVKCPMCGAGLVMKKSKRVNRNRGGHYKSIHYYACRYYRKSEGRRCGFHHTYNQKNLDGAVMEILGQLTRTEEFQKAFAEAVGDSSSEEALEGQLKDLRRRLHSQEHLKYKLGGELDHLDVLSDGYDKAYDAVQEKIDAAYDRIEQLEAEIGKVRKKLAAVREGIHSSGQISRILDHFDCLYRKMTCAERRELCRQFIERIEVFPEEQEDGRILKSIAFRFPVFYDGETAPGDPKLPDEMVSFQLDCRKLPVTVPEAKATYAEIKMYVMEKAGLKVSSLYIAQIKRKYGVEMGENYNKPENPKARVPKCPKEKELAILDALKYFRMVPETEEYEEAEA</sequence>
<evidence type="ECO:0000256" key="1">
    <source>
        <dbReference type="ARBA" id="ARBA00023125"/>
    </source>
</evidence>
<dbReference type="Proteomes" id="UP000775686">
    <property type="component" value="Unassembled WGS sequence"/>
</dbReference>
<gene>
    <name evidence="5" type="ORF">H6A32_02250</name>
</gene>
<dbReference type="InterPro" id="IPR038109">
    <property type="entry name" value="DNA_bind_recomb_sf"/>
</dbReference>
<keyword evidence="2" id="KW-0233">DNA recombination</keyword>
<evidence type="ECO:0000256" key="3">
    <source>
        <dbReference type="SAM" id="Coils"/>
    </source>
</evidence>
<dbReference type="RefSeq" id="WP_204863651.1">
    <property type="nucleotide sequence ID" value="NZ_JACJKH010000003.1"/>
</dbReference>
<proteinExistence type="predicted"/>
<dbReference type="PANTHER" id="PTHR30461">
    <property type="entry name" value="DNA-INVERTASE FROM LAMBDOID PROPHAGE"/>
    <property type="match status" value="1"/>
</dbReference>
<keyword evidence="1" id="KW-0238">DNA-binding</keyword>
<evidence type="ECO:0000256" key="2">
    <source>
        <dbReference type="ARBA" id="ARBA00023172"/>
    </source>
</evidence>
<evidence type="ECO:0000313" key="6">
    <source>
        <dbReference type="Proteomes" id="UP000775686"/>
    </source>
</evidence>
<dbReference type="InterPro" id="IPR050639">
    <property type="entry name" value="SSR_resolvase"/>
</dbReference>
<dbReference type="InterPro" id="IPR025827">
    <property type="entry name" value="Zn_ribbon_recom_dom"/>
</dbReference>
<dbReference type="EMBL" id="JACJKH010000003">
    <property type="protein sequence ID" value="MBM6743141.1"/>
    <property type="molecule type" value="Genomic_DNA"/>
</dbReference>
<reference evidence="5 6" key="1">
    <citation type="journal article" date="2021" name="Sci. Rep.">
        <title>The distribution of antibiotic resistance genes in chicken gut microbiota commensals.</title>
        <authorList>
            <person name="Juricova H."/>
            <person name="Matiasovicova J."/>
            <person name="Kubasova T."/>
            <person name="Cejkova D."/>
            <person name="Rychlik I."/>
        </authorList>
    </citation>
    <scope>NUCLEOTIDE SEQUENCE [LARGE SCALE GENOMIC DNA]</scope>
    <source>
        <strain evidence="5 6">An770</strain>
    </source>
</reference>
<keyword evidence="6" id="KW-1185">Reference proteome</keyword>
<dbReference type="Pfam" id="PF13408">
    <property type="entry name" value="Zn_ribbon_recom"/>
    <property type="match status" value="1"/>
</dbReference>
<comment type="caution">
    <text evidence="5">The sequence shown here is derived from an EMBL/GenBank/DDBJ whole genome shotgun (WGS) entry which is preliminary data.</text>
</comment>
<protein>
    <submittedName>
        <fullName evidence="5">Recombinase family protein</fullName>
    </submittedName>
</protein>
<dbReference type="Pfam" id="PF07508">
    <property type="entry name" value="Recombinase"/>
    <property type="match status" value="1"/>
</dbReference>
<organism evidence="5 6">
    <name type="scientific">Drancourtella massiliensis</name>
    <dbReference type="NCBI Taxonomy" id="1632013"/>
    <lineage>
        <taxon>Bacteria</taxon>
        <taxon>Bacillati</taxon>
        <taxon>Bacillota</taxon>
        <taxon>Clostridia</taxon>
        <taxon>Eubacteriales</taxon>
        <taxon>Oscillospiraceae</taxon>
        <taxon>Drancourtella</taxon>
    </lineage>
</organism>
<accession>A0ABS2EDV8</accession>
<evidence type="ECO:0000313" key="5">
    <source>
        <dbReference type="EMBL" id="MBM6743141.1"/>
    </source>
</evidence>